<protein>
    <recommendedName>
        <fullName evidence="2">beta-lactamase</fullName>
        <ecNumber evidence="2">3.5.2.6</ecNumber>
    </recommendedName>
</protein>
<dbReference type="GO" id="GO:0008800">
    <property type="term" value="F:beta-lactamase activity"/>
    <property type="evidence" value="ECO:0007669"/>
    <property type="project" value="UniProtKB-EC"/>
</dbReference>
<keyword evidence="7" id="KW-1185">Reference proteome</keyword>
<evidence type="ECO:0000313" key="7">
    <source>
        <dbReference type="Proteomes" id="UP000008387"/>
    </source>
</evidence>
<sequence length="549" mass="61388">MVGGGGGGDALQEEISDLSTKFNQLLDTLNTFNKTLEEAYHQSAEDDTELEDALAQFKKLKVKTSTHLSALSHATEGAQVSENANRLSKSLEDLEILLEALQANHQSWFKNTPPNPSQETPKTSQTESTPGDNTPQVKPLWKYGSNTLQAFQDYMKAKDLGSAGAWLELGKMAVEGIVLYPDNHVAMRCFEKAIELGSVGAMVELGKLYMENGDTQILEYGSGEVISGQEVVNALKPLNDDVESEDYLEILKACQVFKDKSVFGCEQKAKELFEKAVSLGEGRGYFALGEMFQYEDEDRAKEYYNQAIRLLKPQAERGDGEACALMGEALKESAGFGNQESMQLYHRAIDLGYADGYSYLADFVYANMLGSGHTMQEREEKRNGYFKQGAKLGSGECARGLRPLIDNLPYEGRDDLGDFELAVEQSIELMDRLMECLKLQEFVALHCRHHRVFLSFLYSLSLARAINRRIGLGEIERYQHFLELAKSKVYEIADALVRPNAWFAESAGKNRNYFDGLFHLVHSGLRIFAKPYDDGYKKVNADGEVELDF</sequence>
<gene>
    <name evidence="6" type="ordered locus">HBZC1_10630</name>
</gene>
<keyword evidence="3" id="KW-1015">Disulfide bond</keyword>
<organism evidence="6 7">
    <name type="scientific">Helicobacter bizzozeronii (strain CIII-1)</name>
    <dbReference type="NCBI Taxonomy" id="1002804"/>
    <lineage>
        <taxon>Bacteria</taxon>
        <taxon>Pseudomonadati</taxon>
        <taxon>Campylobacterota</taxon>
        <taxon>Epsilonproteobacteria</taxon>
        <taxon>Campylobacterales</taxon>
        <taxon>Helicobacteraceae</taxon>
        <taxon>Helicobacter</taxon>
    </lineage>
</organism>
<keyword evidence="4" id="KW-0046">Antibiotic resistance</keyword>
<dbReference type="PANTHER" id="PTHR11102">
    <property type="entry name" value="SEL-1-LIKE PROTEIN"/>
    <property type="match status" value="1"/>
</dbReference>
<evidence type="ECO:0000256" key="5">
    <source>
        <dbReference type="SAM" id="MobiDB-lite"/>
    </source>
</evidence>
<feature type="region of interest" description="Disordered" evidence="5">
    <location>
        <begin position="107"/>
        <end position="139"/>
    </location>
</feature>
<dbReference type="EMBL" id="FR871757">
    <property type="protein sequence ID" value="CCB80049.1"/>
    <property type="molecule type" value="Genomic_DNA"/>
</dbReference>
<dbReference type="GO" id="GO:0046677">
    <property type="term" value="P:response to antibiotic"/>
    <property type="evidence" value="ECO:0007669"/>
    <property type="project" value="UniProtKB-KW"/>
</dbReference>
<dbReference type="Gene3D" id="1.25.40.10">
    <property type="entry name" value="Tetratricopeptide repeat domain"/>
    <property type="match status" value="1"/>
</dbReference>
<dbReference type="SMART" id="SM00671">
    <property type="entry name" value="SEL1"/>
    <property type="match status" value="3"/>
</dbReference>
<dbReference type="RefSeq" id="WP_013890487.1">
    <property type="nucleotide sequence ID" value="NC_015674.1"/>
</dbReference>
<dbReference type="EC" id="3.5.2.6" evidence="2"/>
<dbReference type="InterPro" id="IPR011990">
    <property type="entry name" value="TPR-like_helical_dom_sf"/>
</dbReference>
<evidence type="ECO:0000313" key="6">
    <source>
        <dbReference type="EMBL" id="CCB80049.1"/>
    </source>
</evidence>
<dbReference type="HOGENOM" id="CLU_495890_0_0_7"/>
<evidence type="ECO:0000256" key="4">
    <source>
        <dbReference type="ARBA" id="ARBA00023251"/>
    </source>
</evidence>
<dbReference type="AlphaFoldDB" id="F8KT98"/>
<proteinExistence type="predicted"/>
<evidence type="ECO:0000256" key="1">
    <source>
        <dbReference type="ARBA" id="ARBA00001526"/>
    </source>
</evidence>
<evidence type="ECO:0000256" key="3">
    <source>
        <dbReference type="ARBA" id="ARBA00023157"/>
    </source>
</evidence>
<dbReference type="Proteomes" id="UP000008387">
    <property type="component" value="Chromosome"/>
</dbReference>
<dbReference type="KEGG" id="hbi:HBZC1_10630"/>
<accession>F8KT98</accession>
<dbReference type="SUPFAM" id="SSF81901">
    <property type="entry name" value="HCP-like"/>
    <property type="match status" value="2"/>
</dbReference>
<name>F8KT98_HELBC</name>
<reference evidence="6 7" key="1">
    <citation type="journal article" date="2011" name="J. Bacteriol.">
        <title>Genome sequence of Helicobacter bizzozeronii strain CIII-1, an isolate from human gastric mucosa.</title>
        <authorList>
            <person name="Schott T."/>
            <person name="Rossi M."/>
            <person name="Hanninen M.L."/>
        </authorList>
    </citation>
    <scope>NUCLEOTIDE SEQUENCE [LARGE SCALE GENOMIC DNA]</scope>
    <source>
        <strain evidence="6 7">CIII-1</strain>
    </source>
</reference>
<feature type="compositionally biased region" description="Polar residues" evidence="5">
    <location>
        <begin position="107"/>
        <end position="136"/>
    </location>
</feature>
<comment type="catalytic activity">
    <reaction evidence="1">
        <text>a beta-lactam + H2O = a substituted beta-amino acid</text>
        <dbReference type="Rhea" id="RHEA:20401"/>
        <dbReference type="ChEBI" id="CHEBI:15377"/>
        <dbReference type="ChEBI" id="CHEBI:35627"/>
        <dbReference type="ChEBI" id="CHEBI:140347"/>
        <dbReference type="EC" id="3.5.2.6"/>
    </reaction>
</comment>
<dbReference type="InterPro" id="IPR006597">
    <property type="entry name" value="Sel1-like"/>
</dbReference>
<dbReference type="InterPro" id="IPR050767">
    <property type="entry name" value="Sel1_AlgK"/>
</dbReference>
<dbReference type="PANTHER" id="PTHR11102:SF160">
    <property type="entry name" value="ERAD-ASSOCIATED E3 UBIQUITIN-PROTEIN LIGASE COMPONENT HRD3"/>
    <property type="match status" value="1"/>
</dbReference>
<evidence type="ECO:0000256" key="2">
    <source>
        <dbReference type="ARBA" id="ARBA00012865"/>
    </source>
</evidence>
<dbReference type="STRING" id="1002804.HBZC1_10630"/>